<dbReference type="PANTHER" id="PTHR45632">
    <property type="entry name" value="LD33804P"/>
    <property type="match status" value="1"/>
</dbReference>
<dbReference type="Gene3D" id="2.130.10.80">
    <property type="entry name" value="Galactose oxidase/kelch, beta-propeller"/>
    <property type="match status" value="1"/>
</dbReference>
<accession>A0A017TF57</accession>
<dbReference type="InterPro" id="IPR006652">
    <property type="entry name" value="Kelch_1"/>
</dbReference>
<gene>
    <name evidence="4" type="ORF">CAP_0720</name>
</gene>
<name>A0A017TF57_9BACT</name>
<dbReference type="SUPFAM" id="SSF117281">
    <property type="entry name" value="Kelch motif"/>
    <property type="match status" value="1"/>
</dbReference>
<dbReference type="InterPro" id="IPR024038">
    <property type="entry name" value="MYXO-CTERM"/>
</dbReference>
<protein>
    <submittedName>
        <fullName evidence="4">Uncharacterized protein</fullName>
    </submittedName>
</protein>
<feature type="transmembrane region" description="Helical" evidence="2">
    <location>
        <begin position="455"/>
        <end position="478"/>
    </location>
</feature>
<dbReference type="Proteomes" id="UP000019678">
    <property type="component" value="Unassembled WGS sequence"/>
</dbReference>
<keyword evidence="2" id="KW-1133">Transmembrane helix</keyword>
<dbReference type="STRING" id="1192034.CAP_0720"/>
<keyword evidence="3" id="KW-0732">Signal</keyword>
<dbReference type="InterPro" id="IPR011043">
    <property type="entry name" value="Gal_Oxase/kelch_b-propeller"/>
</dbReference>
<comment type="caution">
    <text evidence="4">The sequence shown here is derived from an EMBL/GenBank/DDBJ whole genome shotgun (WGS) entry which is preliminary data.</text>
</comment>
<keyword evidence="2" id="KW-0812">Transmembrane</keyword>
<proteinExistence type="predicted"/>
<dbReference type="EMBL" id="ASRX01000011">
    <property type="protein sequence ID" value="EYF07241.1"/>
    <property type="molecule type" value="Genomic_DNA"/>
</dbReference>
<feature type="signal peptide" evidence="3">
    <location>
        <begin position="1"/>
        <end position="23"/>
    </location>
</feature>
<evidence type="ECO:0000256" key="2">
    <source>
        <dbReference type="SAM" id="Phobius"/>
    </source>
</evidence>
<dbReference type="eggNOG" id="COG3055">
    <property type="taxonomic scope" value="Bacteria"/>
</dbReference>
<evidence type="ECO:0000313" key="4">
    <source>
        <dbReference type="EMBL" id="EYF07241.1"/>
    </source>
</evidence>
<dbReference type="SUPFAM" id="SSF50965">
    <property type="entry name" value="Galactose oxidase, central domain"/>
    <property type="match status" value="1"/>
</dbReference>
<dbReference type="Pfam" id="PF01344">
    <property type="entry name" value="Kelch_1"/>
    <property type="match status" value="1"/>
</dbReference>
<dbReference type="AlphaFoldDB" id="A0A017TF57"/>
<feature type="region of interest" description="Disordered" evidence="1">
    <location>
        <begin position="410"/>
        <end position="444"/>
    </location>
</feature>
<dbReference type="SMART" id="SM00612">
    <property type="entry name" value="Kelch"/>
    <property type="match status" value="4"/>
</dbReference>
<sequence length="485" mass="48030">MRNIHPRALVLSFTWSLAASALAAPALAAWETLQLPTLHAHHMAAALPDGEALFFGGLDANGSDIGTQATRFTPSTQAWTSLAPSAAVHWDEPSTVLADGRVLLVGAYGESEIYDPATDTWTPVPALMAEFRGNGTATTLPDGDVLIAGGSADFDMSTTAIRLDLETLTLVSTLPAATRAGHTATSLNDGRVLIAGGRRWEGDNQAPQTDAEIYDPAAGTLTPVAAMHGARERHNAARLPDGRVLVVGGVGPNADGSITEEEAEIYDPATDTWTLAAAPHVSFQAAVSTVLPSGRVLIAGGEGSDGSGAGAAPQASAEVYDPATDTWTSLPPMSSPRVYHTATYLAGAGHGVLITGGEEASFNGGAAIGTADFLALGVAPNGEACAIGDECVSGACEDGVCVTPDPGGEGGGGSGAGGNGAGGEGAGGGGEGGNATGAGDGGGTSDDDEGCGCTAVGTGAGAGAGWLGVAAVALLGLWRRRRAVG</sequence>
<dbReference type="RefSeq" id="WP_052374511.1">
    <property type="nucleotide sequence ID" value="NZ_ASRX01000011.1"/>
</dbReference>
<dbReference type="OrthoDB" id="5510953at2"/>
<dbReference type="InterPro" id="IPR037293">
    <property type="entry name" value="Gal_Oxidase_central_sf"/>
</dbReference>
<evidence type="ECO:0000256" key="3">
    <source>
        <dbReference type="SAM" id="SignalP"/>
    </source>
</evidence>
<evidence type="ECO:0000313" key="5">
    <source>
        <dbReference type="Proteomes" id="UP000019678"/>
    </source>
</evidence>
<keyword evidence="5" id="KW-1185">Reference proteome</keyword>
<dbReference type="PANTHER" id="PTHR45632:SF26">
    <property type="entry name" value="BTB DOMAIN-CONTAINING PROTEIN"/>
    <property type="match status" value="1"/>
</dbReference>
<feature type="chain" id="PRO_5001496963" evidence="3">
    <location>
        <begin position="24"/>
        <end position="485"/>
    </location>
</feature>
<dbReference type="NCBIfam" id="TIGR03901">
    <property type="entry name" value="MYXO-CTERM"/>
    <property type="match status" value="1"/>
</dbReference>
<reference evidence="4 5" key="1">
    <citation type="submission" date="2013-05" db="EMBL/GenBank/DDBJ databases">
        <title>Genome assembly of Chondromyces apiculatus DSM 436.</title>
        <authorList>
            <person name="Sharma G."/>
            <person name="Khatri I."/>
            <person name="Kaur C."/>
            <person name="Mayilraj S."/>
            <person name="Subramanian S."/>
        </authorList>
    </citation>
    <scope>NUCLEOTIDE SEQUENCE [LARGE SCALE GENOMIC DNA]</scope>
    <source>
        <strain evidence="4 5">DSM 436</strain>
    </source>
</reference>
<keyword evidence="2" id="KW-0472">Membrane</keyword>
<dbReference type="Gene3D" id="2.120.10.80">
    <property type="entry name" value="Kelch-type beta propeller"/>
    <property type="match status" value="2"/>
</dbReference>
<organism evidence="4 5">
    <name type="scientific">Chondromyces apiculatus DSM 436</name>
    <dbReference type="NCBI Taxonomy" id="1192034"/>
    <lineage>
        <taxon>Bacteria</taxon>
        <taxon>Pseudomonadati</taxon>
        <taxon>Myxococcota</taxon>
        <taxon>Polyangia</taxon>
        <taxon>Polyangiales</taxon>
        <taxon>Polyangiaceae</taxon>
        <taxon>Chondromyces</taxon>
    </lineage>
</organism>
<evidence type="ECO:0000256" key="1">
    <source>
        <dbReference type="SAM" id="MobiDB-lite"/>
    </source>
</evidence>
<dbReference type="InterPro" id="IPR015915">
    <property type="entry name" value="Kelch-typ_b-propeller"/>
</dbReference>